<evidence type="ECO:0000313" key="2">
    <source>
        <dbReference type="EMBL" id="CAI5447173.1"/>
    </source>
</evidence>
<dbReference type="AlphaFoldDB" id="A0A9P1N264"/>
<dbReference type="EMBL" id="CANHGI010000004">
    <property type="protein sequence ID" value="CAI5447173.1"/>
    <property type="molecule type" value="Genomic_DNA"/>
</dbReference>
<keyword evidence="1" id="KW-0812">Transmembrane</keyword>
<sequence length="338" mass="39709">MATLKTDPETIIGTLLHLLLTTLLICVYTMKLYQQKHHLIMEHQWLINQLFWLLSVVCWFANVLYFFGLMLFSLKGTYRFPVYAIVTIAIATIGLFVKQNLGRILPILMSFWIFLYINFRFLHKVLDTQHPFLFKKRVQFLAIISVSIVSMWLYSRFAVNCVISLDLPTFQCEFHMMYDMDQECNLTIFTPKTSELSLKTNMIFEVFNTSSIPLLFLYSLGFRYILEKSGKVIVFEKSKEIFGVFQYSPIFVYGIIRLHLTIIHFFYVVDFFVPFDILSFLIFCDSTSVFVYTIPLMFLFTNTNIAAKIWKKRFLNVESNKVHKRGTGQIEIKTNVGI</sequence>
<organism evidence="2 3">
    <name type="scientific">Caenorhabditis angaria</name>
    <dbReference type="NCBI Taxonomy" id="860376"/>
    <lineage>
        <taxon>Eukaryota</taxon>
        <taxon>Metazoa</taxon>
        <taxon>Ecdysozoa</taxon>
        <taxon>Nematoda</taxon>
        <taxon>Chromadorea</taxon>
        <taxon>Rhabditida</taxon>
        <taxon>Rhabditina</taxon>
        <taxon>Rhabditomorpha</taxon>
        <taxon>Rhabditoidea</taxon>
        <taxon>Rhabditidae</taxon>
        <taxon>Peloderinae</taxon>
        <taxon>Caenorhabditis</taxon>
    </lineage>
</organism>
<gene>
    <name evidence="2" type="ORF">CAMP_LOCUS9810</name>
</gene>
<feature type="transmembrane region" description="Helical" evidence="1">
    <location>
        <begin position="12"/>
        <end position="30"/>
    </location>
</feature>
<evidence type="ECO:0000256" key="1">
    <source>
        <dbReference type="SAM" id="Phobius"/>
    </source>
</evidence>
<protein>
    <submittedName>
        <fullName evidence="2">Uncharacterized protein</fullName>
    </submittedName>
</protein>
<feature type="transmembrane region" description="Helical" evidence="1">
    <location>
        <begin position="80"/>
        <end position="97"/>
    </location>
</feature>
<feature type="transmembrane region" description="Helical" evidence="1">
    <location>
        <begin position="247"/>
        <end position="269"/>
    </location>
</feature>
<feature type="transmembrane region" description="Helical" evidence="1">
    <location>
        <begin position="140"/>
        <end position="159"/>
    </location>
</feature>
<feature type="transmembrane region" description="Helical" evidence="1">
    <location>
        <begin position="50"/>
        <end position="73"/>
    </location>
</feature>
<dbReference type="Proteomes" id="UP001152747">
    <property type="component" value="Unassembled WGS sequence"/>
</dbReference>
<keyword evidence="3" id="KW-1185">Reference proteome</keyword>
<keyword evidence="1" id="KW-0472">Membrane</keyword>
<name>A0A9P1N264_9PELO</name>
<proteinExistence type="predicted"/>
<evidence type="ECO:0000313" key="3">
    <source>
        <dbReference type="Proteomes" id="UP001152747"/>
    </source>
</evidence>
<feature type="transmembrane region" description="Helical" evidence="1">
    <location>
        <begin position="289"/>
        <end position="307"/>
    </location>
</feature>
<feature type="transmembrane region" description="Helical" evidence="1">
    <location>
        <begin position="103"/>
        <end position="119"/>
    </location>
</feature>
<keyword evidence="1" id="KW-1133">Transmembrane helix</keyword>
<reference evidence="2" key="1">
    <citation type="submission" date="2022-11" db="EMBL/GenBank/DDBJ databases">
        <authorList>
            <person name="Kikuchi T."/>
        </authorList>
    </citation>
    <scope>NUCLEOTIDE SEQUENCE</scope>
    <source>
        <strain evidence="2">PS1010</strain>
    </source>
</reference>
<comment type="caution">
    <text evidence="2">The sequence shown here is derived from an EMBL/GenBank/DDBJ whole genome shotgun (WGS) entry which is preliminary data.</text>
</comment>
<accession>A0A9P1N264</accession>